<protein>
    <submittedName>
        <fullName evidence="2">Outer membrane protein</fullName>
    </submittedName>
</protein>
<name>Q23VD9_TETTS</name>
<evidence type="ECO:0000313" key="3">
    <source>
        <dbReference type="Proteomes" id="UP000009168"/>
    </source>
</evidence>
<reference evidence="3" key="1">
    <citation type="journal article" date="2006" name="PLoS Biol.">
        <title>Macronuclear genome sequence of the ciliate Tetrahymena thermophila, a model eukaryote.</title>
        <authorList>
            <person name="Eisen J.A."/>
            <person name="Coyne R.S."/>
            <person name="Wu M."/>
            <person name="Wu D."/>
            <person name="Thiagarajan M."/>
            <person name="Wortman J.R."/>
            <person name="Badger J.H."/>
            <person name="Ren Q."/>
            <person name="Amedeo P."/>
            <person name="Jones K.M."/>
            <person name="Tallon L.J."/>
            <person name="Delcher A.L."/>
            <person name="Salzberg S.L."/>
            <person name="Silva J.C."/>
            <person name="Haas B.J."/>
            <person name="Majoros W.H."/>
            <person name="Farzad M."/>
            <person name="Carlton J.M."/>
            <person name="Smith R.K. Jr."/>
            <person name="Garg J."/>
            <person name="Pearlman R.E."/>
            <person name="Karrer K.M."/>
            <person name="Sun L."/>
            <person name="Manning G."/>
            <person name="Elde N.C."/>
            <person name="Turkewitz A.P."/>
            <person name="Asai D.J."/>
            <person name="Wilkes D.E."/>
            <person name="Wang Y."/>
            <person name="Cai H."/>
            <person name="Collins K."/>
            <person name="Stewart B.A."/>
            <person name="Lee S.R."/>
            <person name="Wilamowska K."/>
            <person name="Weinberg Z."/>
            <person name="Ruzzo W.L."/>
            <person name="Wloga D."/>
            <person name="Gaertig J."/>
            <person name="Frankel J."/>
            <person name="Tsao C.-C."/>
            <person name="Gorovsky M.A."/>
            <person name="Keeling P.J."/>
            <person name="Waller R.F."/>
            <person name="Patron N.J."/>
            <person name="Cherry J.M."/>
            <person name="Stover N.A."/>
            <person name="Krieger C.J."/>
            <person name="del Toro C."/>
            <person name="Ryder H.F."/>
            <person name="Williamson S.C."/>
            <person name="Barbeau R.A."/>
            <person name="Hamilton E.P."/>
            <person name="Orias E."/>
        </authorList>
    </citation>
    <scope>NUCLEOTIDE SEQUENCE [LARGE SCALE GENOMIC DNA]</scope>
    <source>
        <strain evidence="3">SB210</strain>
    </source>
</reference>
<dbReference type="InterPro" id="IPR052022">
    <property type="entry name" value="26kDa_periplasmic_antigen"/>
</dbReference>
<feature type="chain" id="PRO_5004202049" evidence="1">
    <location>
        <begin position="24"/>
        <end position="276"/>
    </location>
</feature>
<dbReference type="Pfam" id="PF04402">
    <property type="entry name" value="SIMPL"/>
    <property type="match status" value="1"/>
</dbReference>
<dbReference type="InParanoid" id="Q23VD9"/>
<dbReference type="AlphaFoldDB" id="Q23VD9"/>
<sequence length="276" mass="31053">MAYQILKSLFLITVLSMSQLALAQNMHASCEKQEKASLGASWEERNHYLPDFMRVSGVASGYLASEQVIIEFDIETLSDSAGTSLIQNNQSISKAINEMKKVGVEESELTTQDMRIYPSYRQEYDEKTKSYKSIFEGYKVENKLKFISKNLDLAGKVIDIAVSNGINNISSVQFVPTQTKVKELKDSLISQAVEDAIKRANLALQPLNYEIKSVKSIDIENDSYGRNQLYNSQVSYLYSSQEGGNSNDETKLFDNLKKFSVQVNVSFVIGRKESNK</sequence>
<dbReference type="EMBL" id="GG662613">
    <property type="protein sequence ID" value="EAS00497.1"/>
    <property type="molecule type" value="Genomic_DNA"/>
</dbReference>
<dbReference type="GeneID" id="7825784"/>
<dbReference type="Proteomes" id="UP000009168">
    <property type="component" value="Unassembled WGS sequence"/>
</dbReference>
<dbReference type="KEGG" id="tet:TTHERM_00957620"/>
<dbReference type="GO" id="GO:0006974">
    <property type="term" value="P:DNA damage response"/>
    <property type="evidence" value="ECO:0007669"/>
    <property type="project" value="TreeGrafter"/>
</dbReference>
<keyword evidence="3" id="KW-1185">Reference proteome</keyword>
<accession>Q23VD9</accession>
<dbReference type="HOGENOM" id="CLU_088104_0_0_1"/>
<dbReference type="PANTHER" id="PTHR34387:SF2">
    <property type="entry name" value="SLR1258 PROTEIN"/>
    <property type="match status" value="1"/>
</dbReference>
<feature type="signal peptide" evidence="1">
    <location>
        <begin position="1"/>
        <end position="23"/>
    </location>
</feature>
<dbReference type="InterPro" id="IPR007497">
    <property type="entry name" value="SIMPL/DUF541"/>
</dbReference>
<keyword evidence="1" id="KW-0732">Signal</keyword>
<dbReference type="OrthoDB" id="304884at2759"/>
<dbReference type="RefSeq" id="XP_001020742.1">
    <property type="nucleotide sequence ID" value="XM_001020742.3"/>
</dbReference>
<evidence type="ECO:0000256" key="1">
    <source>
        <dbReference type="SAM" id="SignalP"/>
    </source>
</evidence>
<evidence type="ECO:0000313" key="2">
    <source>
        <dbReference type="EMBL" id="EAS00497.1"/>
    </source>
</evidence>
<dbReference type="OMA" id="FVISHIE"/>
<dbReference type="Gene3D" id="3.30.70.2970">
    <property type="entry name" value="Protein of unknown function (DUF541), domain 2"/>
    <property type="match status" value="1"/>
</dbReference>
<dbReference type="PANTHER" id="PTHR34387">
    <property type="entry name" value="SLR1258 PROTEIN"/>
    <property type="match status" value="1"/>
</dbReference>
<dbReference type="Gene3D" id="3.30.110.170">
    <property type="entry name" value="Protein of unknown function (DUF541), domain 1"/>
    <property type="match status" value="1"/>
</dbReference>
<organism evidence="2 3">
    <name type="scientific">Tetrahymena thermophila (strain SB210)</name>
    <dbReference type="NCBI Taxonomy" id="312017"/>
    <lineage>
        <taxon>Eukaryota</taxon>
        <taxon>Sar</taxon>
        <taxon>Alveolata</taxon>
        <taxon>Ciliophora</taxon>
        <taxon>Intramacronucleata</taxon>
        <taxon>Oligohymenophorea</taxon>
        <taxon>Hymenostomatida</taxon>
        <taxon>Tetrahymenina</taxon>
        <taxon>Tetrahymenidae</taxon>
        <taxon>Tetrahymena</taxon>
    </lineage>
</organism>
<gene>
    <name evidence="2" type="ORF">TTHERM_00957620</name>
</gene>
<proteinExistence type="predicted"/>